<feature type="compositionally biased region" description="Basic and acidic residues" evidence="1">
    <location>
        <begin position="159"/>
        <end position="169"/>
    </location>
</feature>
<keyword evidence="2" id="KW-0732">Signal</keyword>
<keyword evidence="4" id="KW-1185">Reference proteome</keyword>
<feature type="compositionally biased region" description="Polar residues" evidence="1">
    <location>
        <begin position="130"/>
        <end position="147"/>
    </location>
</feature>
<evidence type="ECO:0000313" key="4">
    <source>
        <dbReference type="Proteomes" id="UP001203297"/>
    </source>
</evidence>
<sequence length="169" mass="17391">MKFIALVSIALATSTFALPLPENGLDLDARAHPGGSKSGGKSFLSEIEGGLGSLTSGKQIKSGSSNTAPIGFVPSNHQPVAKPPSKPPKKSGGKTRRAQPSGSENIGRSFLSSIAGKLEGDLTSGPHIKTGSSNPAPIGTLPSSNHRPSIKFGGRLRRALRDVSRDESD</sequence>
<name>A0AAD4QT10_9AGAM</name>
<evidence type="ECO:0000256" key="2">
    <source>
        <dbReference type="SAM" id="SignalP"/>
    </source>
</evidence>
<dbReference type="Proteomes" id="UP001203297">
    <property type="component" value="Unassembled WGS sequence"/>
</dbReference>
<feature type="compositionally biased region" description="Polar residues" evidence="1">
    <location>
        <begin position="53"/>
        <end position="68"/>
    </location>
</feature>
<evidence type="ECO:0000313" key="3">
    <source>
        <dbReference type="EMBL" id="KAI0307440.1"/>
    </source>
</evidence>
<evidence type="ECO:0000256" key="1">
    <source>
        <dbReference type="SAM" id="MobiDB-lite"/>
    </source>
</evidence>
<feature type="region of interest" description="Disordered" evidence="1">
    <location>
        <begin position="29"/>
        <end position="169"/>
    </location>
</feature>
<protein>
    <submittedName>
        <fullName evidence="3">Uncharacterized protein</fullName>
    </submittedName>
</protein>
<dbReference type="AlphaFoldDB" id="A0AAD4QT10"/>
<gene>
    <name evidence="3" type="ORF">B0F90DRAFT_1664565</name>
</gene>
<feature type="compositionally biased region" description="Polar residues" evidence="1">
    <location>
        <begin position="98"/>
        <end position="112"/>
    </location>
</feature>
<dbReference type="EMBL" id="WTXG01000001">
    <property type="protein sequence ID" value="KAI0307440.1"/>
    <property type="molecule type" value="Genomic_DNA"/>
</dbReference>
<proteinExistence type="predicted"/>
<feature type="compositionally biased region" description="Basic residues" evidence="1">
    <location>
        <begin position="87"/>
        <end position="97"/>
    </location>
</feature>
<accession>A0AAD4QT10</accession>
<comment type="caution">
    <text evidence="3">The sequence shown here is derived from an EMBL/GenBank/DDBJ whole genome shotgun (WGS) entry which is preliminary data.</text>
</comment>
<feature type="signal peptide" evidence="2">
    <location>
        <begin position="1"/>
        <end position="17"/>
    </location>
</feature>
<reference evidence="3" key="1">
    <citation type="journal article" date="2022" name="New Phytol.">
        <title>Evolutionary transition to the ectomycorrhizal habit in the genomes of a hyperdiverse lineage of mushroom-forming fungi.</title>
        <authorList>
            <person name="Looney B."/>
            <person name="Miyauchi S."/>
            <person name="Morin E."/>
            <person name="Drula E."/>
            <person name="Courty P.E."/>
            <person name="Kohler A."/>
            <person name="Kuo A."/>
            <person name="LaButti K."/>
            <person name="Pangilinan J."/>
            <person name="Lipzen A."/>
            <person name="Riley R."/>
            <person name="Andreopoulos W."/>
            <person name="He G."/>
            <person name="Johnson J."/>
            <person name="Nolan M."/>
            <person name="Tritt A."/>
            <person name="Barry K.W."/>
            <person name="Grigoriev I.V."/>
            <person name="Nagy L.G."/>
            <person name="Hibbett D."/>
            <person name="Henrissat B."/>
            <person name="Matheny P.B."/>
            <person name="Labbe J."/>
            <person name="Martin F.M."/>
        </authorList>
    </citation>
    <scope>NUCLEOTIDE SEQUENCE</scope>
    <source>
        <strain evidence="3">BPL690</strain>
    </source>
</reference>
<feature type="chain" id="PRO_5042286055" evidence="2">
    <location>
        <begin position="18"/>
        <end position="169"/>
    </location>
</feature>
<organism evidence="3 4">
    <name type="scientific">Multifurca ochricompacta</name>
    <dbReference type="NCBI Taxonomy" id="376703"/>
    <lineage>
        <taxon>Eukaryota</taxon>
        <taxon>Fungi</taxon>
        <taxon>Dikarya</taxon>
        <taxon>Basidiomycota</taxon>
        <taxon>Agaricomycotina</taxon>
        <taxon>Agaricomycetes</taxon>
        <taxon>Russulales</taxon>
        <taxon>Russulaceae</taxon>
        <taxon>Multifurca</taxon>
    </lineage>
</organism>